<comment type="caution">
    <text evidence="1">The sequence shown here is derived from an EMBL/GenBank/DDBJ whole genome shotgun (WGS) entry which is preliminary data.</text>
</comment>
<organism evidence="1 2">
    <name type="scientific">Racocetra persica</name>
    <dbReference type="NCBI Taxonomy" id="160502"/>
    <lineage>
        <taxon>Eukaryota</taxon>
        <taxon>Fungi</taxon>
        <taxon>Fungi incertae sedis</taxon>
        <taxon>Mucoromycota</taxon>
        <taxon>Glomeromycotina</taxon>
        <taxon>Glomeromycetes</taxon>
        <taxon>Diversisporales</taxon>
        <taxon>Gigasporaceae</taxon>
        <taxon>Racocetra</taxon>
    </lineage>
</organism>
<feature type="non-terminal residue" evidence="1">
    <location>
        <position position="1"/>
    </location>
</feature>
<reference evidence="1" key="1">
    <citation type="submission" date="2021-06" db="EMBL/GenBank/DDBJ databases">
        <authorList>
            <person name="Kallberg Y."/>
            <person name="Tangrot J."/>
            <person name="Rosling A."/>
        </authorList>
    </citation>
    <scope>NUCLEOTIDE SEQUENCE</scope>
    <source>
        <strain evidence="1">MA461A</strain>
    </source>
</reference>
<feature type="non-terminal residue" evidence="1">
    <location>
        <position position="234"/>
    </location>
</feature>
<dbReference type="EMBL" id="CAJVQC010071547">
    <property type="protein sequence ID" value="CAG8810691.1"/>
    <property type="molecule type" value="Genomic_DNA"/>
</dbReference>
<keyword evidence="2" id="KW-1185">Reference proteome</keyword>
<protein>
    <submittedName>
        <fullName evidence="1">14066_t:CDS:1</fullName>
    </submittedName>
</protein>
<sequence length="234" mass="23722">KMKLIGTLFIIILSASLSYAGIYTTNPFSTTVWNGGDAVTITFNEDNKPPLINTLHNVTCDLFAGTSQVFVANIAKGVDCATTQSVPYTVPKTVGPEATCYFIKYTDSSNSSNVFYSALFTIKGISGSNFDPASVCNANSTTANSAPASATPTSSSPATNAVGNAVATQPPTVPPASKPTSPANSAPASKANSSPTASGTLKAPTPASASSGDFNHPISNFAGLSLAIIAVALT</sequence>
<proteinExistence type="predicted"/>
<accession>A0ACA9RUD9</accession>
<gene>
    <name evidence="1" type="ORF">RPERSI_LOCUS23132</name>
</gene>
<evidence type="ECO:0000313" key="2">
    <source>
        <dbReference type="Proteomes" id="UP000789920"/>
    </source>
</evidence>
<dbReference type="Proteomes" id="UP000789920">
    <property type="component" value="Unassembled WGS sequence"/>
</dbReference>
<name>A0ACA9RUD9_9GLOM</name>
<evidence type="ECO:0000313" key="1">
    <source>
        <dbReference type="EMBL" id="CAG8810691.1"/>
    </source>
</evidence>